<organism evidence="2 3">
    <name type="scientific">Bifidobacterium leontopitheci</name>
    <dbReference type="NCBI Taxonomy" id="2650774"/>
    <lineage>
        <taxon>Bacteria</taxon>
        <taxon>Bacillati</taxon>
        <taxon>Actinomycetota</taxon>
        <taxon>Actinomycetes</taxon>
        <taxon>Bifidobacteriales</taxon>
        <taxon>Bifidobacteriaceae</taxon>
        <taxon>Bifidobacterium</taxon>
    </lineage>
</organism>
<accession>A0A6I1GHE3</accession>
<evidence type="ECO:0000313" key="2">
    <source>
        <dbReference type="EMBL" id="KAB7790122.1"/>
    </source>
</evidence>
<dbReference type="AlphaFoldDB" id="A0A6I1GHE3"/>
<feature type="region of interest" description="Disordered" evidence="1">
    <location>
        <begin position="1"/>
        <end position="32"/>
    </location>
</feature>
<evidence type="ECO:0000256" key="1">
    <source>
        <dbReference type="SAM" id="MobiDB-lite"/>
    </source>
</evidence>
<reference evidence="2 3" key="1">
    <citation type="submission" date="2019-09" db="EMBL/GenBank/DDBJ databases">
        <title>Characterization of the phylogenetic diversity of two novel species belonging to the genus Bifidobacterium: Bifidobacterium cebidarum sp. nov. and Bifidobacterium leontopitheci sp. nov.</title>
        <authorList>
            <person name="Lugli G.A."/>
            <person name="Duranti S."/>
            <person name="Milani C."/>
            <person name="Turroni F."/>
            <person name="Ventura M."/>
        </authorList>
    </citation>
    <scope>NUCLEOTIDE SEQUENCE [LARGE SCALE GENOMIC DNA]</scope>
    <source>
        <strain evidence="2 3">LMG 31471</strain>
    </source>
</reference>
<dbReference type="InterPro" id="IPR021555">
    <property type="entry name" value="DUF3000"/>
</dbReference>
<sequence>MAVILPFGTSGPKKGRASSGTSESSGRPRDALAHDVPDAVWAAVESVRAMPLAAGVRYEEIAVPGTLADYGIGVAVTAASPQADVAASGWIMLLYDRELRDEWRSHWRCVAYARMPIDPREDNGLAPGLFWEEMLAALDGAHDGDVAGTVTVERNTAFGIRDAGIGASCELRASWTPLASMDDGSDAGGQVRRWTLLVKSAVDREEETSVDR</sequence>
<evidence type="ECO:0000313" key="3">
    <source>
        <dbReference type="Proteomes" id="UP000441772"/>
    </source>
</evidence>
<dbReference type="EMBL" id="WBVT01000021">
    <property type="protein sequence ID" value="KAB7790122.1"/>
    <property type="molecule type" value="Genomic_DNA"/>
</dbReference>
<dbReference type="Pfam" id="PF11452">
    <property type="entry name" value="DUF3000"/>
    <property type="match status" value="1"/>
</dbReference>
<keyword evidence="3" id="KW-1185">Reference proteome</keyword>
<gene>
    <name evidence="2" type="ORF">F7D09_1384</name>
</gene>
<proteinExistence type="predicted"/>
<name>A0A6I1GHE3_9BIFI</name>
<protein>
    <submittedName>
        <fullName evidence="2">Permease</fullName>
    </submittedName>
</protein>
<dbReference type="RefSeq" id="WP_152234714.1">
    <property type="nucleotide sequence ID" value="NZ_JBHSKZ010000062.1"/>
</dbReference>
<dbReference type="Proteomes" id="UP000441772">
    <property type="component" value="Unassembled WGS sequence"/>
</dbReference>
<comment type="caution">
    <text evidence="2">The sequence shown here is derived from an EMBL/GenBank/DDBJ whole genome shotgun (WGS) entry which is preliminary data.</text>
</comment>